<accession>A0ABV2I3J2</accession>
<proteinExistence type="predicted"/>
<dbReference type="Proteomes" id="UP001549036">
    <property type="component" value="Unassembled WGS sequence"/>
</dbReference>
<dbReference type="EMBL" id="JBEPLM010000024">
    <property type="protein sequence ID" value="MET3597469.1"/>
    <property type="molecule type" value="Genomic_DNA"/>
</dbReference>
<protein>
    <submittedName>
        <fullName evidence="1">Uncharacterized protein</fullName>
    </submittedName>
</protein>
<comment type="caution">
    <text evidence="1">The sequence shown here is derived from an EMBL/GenBank/DDBJ whole genome shotgun (WGS) entry which is preliminary data.</text>
</comment>
<name>A0ABV2I3J2_9HYPH</name>
<keyword evidence="2" id="KW-1185">Reference proteome</keyword>
<evidence type="ECO:0000313" key="2">
    <source>
        <dbReference type="Proteomes" id="UP001549036"/>
    </source>
</evidence>
<sequence length="75" mass="8215">MEARIRIMPLMGGGPYEPLFDPSGNWLVWDAAQENVAEFDGNVLLGLTRTEALRVSMLMNGTVRLPGAAWGSIPR</sequence>
<reference evidence="1 2" key="1">
    <citation type="submission" date="2024-06" db="EMBL/GenBank/DDBJ databases">
        <title>Genomic Encyclopedia of Type Strains, Phase IV (KMG-IV): sequencing the most valuable type-strain genomes for metagenomic binning, comparative biology and taxonomic classification.</title>
        <authorList>
            <person name="Goeker M."/>
        </authorList>
    </citation>
    <scope>NUCLEOTIDE SEQUENCE [LARGE SCALE GENOMIC DNA]</scope>
    <source>
        <strain evidence="1 2">DSM 29846</strain>
    </source>
</reference>
<evidence type="ECO:0000313" key="1">
    <source>
        <dbReference type="EMBL" id="MET3597469.1"/>
    </source>
</evidence>
<organism evidence="1 2">
    <name type="scientific">Mesorhizobium shonense</name>
    <dbReference type="NCBI Taxonomy" id="1209948"/>
    <lineage>
        <taxon>Bacteria</taxon>
        <taxon>Pseudomonadati</taxon>
        <taxon>Pseudomonadota</taxon>
        <taxon>Alphaproteobacteria</taxon>
        <taxon>Hyphomicrobiales</taxon>
        <taxon>Phyllobacteriaceae</taxon>
        <taxon>Mesorhizobium</taxon>
    </lineage>
</organism>
<gene>
    <name evidence="1" type="ORF">ABID26_006894</name>
</gene>